<reference evidence="11 12" key="1">
    <citation type="submission" date="2010-08" db="EMBL/GenBank/DDBJ databases">
        <title>Complete sequence of Clostridium cellulovorans 743B.</title>
        <authorList>
            <consortium name="US DOE Joint Genome Institute"/>
            <person name="Lucas S."/>
            <person name="Copeland A."/>
            <person name="Lapidus A."/>
            <person name="Cheng J.-F."/>
            <person name="Bruce D."/>
            <person name="Goodwin L."/>
            <person name="Pitluck S."/>
            <person name="Chertkov O."/>
            <person name="Detter J.C."/>
            <person name="Han C."/>
            <person name="Tapia R."/>
            <person name="Land M."/>
            <person name="Hauser L."/>
            <person name="Chang Y.-J."/>
            <person name="Jeffries C."/>
            <person name="Kyrpides N."/>
            <person name="Ivanova N."/>
            <person name="Mikhailova N."/>
            <person name="Hemme C.L."/>
            <person name="Woyke T."/>
        </authorList>
    </citation>
    <scope>NUCLEOTIDE SEQUENCE [LARGE SCALE GENOMIC DNA]</scope>
    <source>
        <strain evidence="12">ATCC 35296 / DSM 3052 / OCM 3 / 743B</strain>
    </source>
</reference>
<dbReference type="CDD" id="cd01335">
    <property type="entry name" value="Radical_SAM"/>
    <property type="match status" value="1"/>
</dbReference>
<dbReference type="EMBL" id="CP002160">
    <property type="protein sequence ID" value="ADL51166.1"/>
    <property type="molecule type" value="Genomic_DNA"/>
</dbReference>
<evidence type="ECO:0000256" key="4">
    <source>
        <dbReference type="ARBA" id="ARBA00022691"/>
    </source>
</evidence>
<dbReference type="GO" id="GO:0005737">
    <property type="term" value="C:cytoplasm"/>
    <property type="evidence" value="ECO:0007669"/>
    <property type="project" value="UniProtKB-SubCell"/>
</dbReference>
<dbReference type="Proteomes" id="UP000002730">
    <property type="component" value="Chromosome"/>
</dbReference>
<evidence type="ECO:0000256" key="1">
    <source>
        <dbReference type="ARBA" id="ARBA00006100"/>
    </source>
</evidence>
<comment type="function">
    <text evidence="9">Probably acts as a heme chaperone, transferring heme to an unknown acceptor. Binds one molecule of heme per monomer, possibly covalently. Binds 1 [4Fe-4S] cluster. The cluster is coordinated with 3 cysteines and an exchangeable S-adenosyl-L-methionine.</text>
</comment>
<dbReference type="PANTHER" id="PTHR13932">
    <property type="entry name" value="COPROPORPHYRINIGEN III OXIDASE"/>
    <property type="match status" value="1"/>
</dbReference>
<evidence type="ECO:0000256" key="8">
    <source>
        <dbReference type="ARBA" id="ARBA00023186"/>
    </source>
</evidence>
<name>D9SW22_CLOC7</name>
<dbReference type="OrthoDB" id="9808022at2"/>
<keyword evidence="12" id="KW-1185">Reference proteome</keyword>
<dbReference type="GO" id="GO:0051539">
    <property type="term" value="F:4 iron, 4 sulfur cluster binding"/>
    <property type="evidence" value="ECO:0007669"/>
    <property type="project" value="UniProtKB-UniRule"/>
</dbReference>
<keyword evidence="5 9" id="KW-0479">Metal-binding</keyword>
<dbReference type="InterPro" id="IPR058240">
    <property type="entry name" value="rSAM_sf"/>
</dbReference>
<dbReference type="Gene3D" id="3.20.20.70">
    <property type="entry name" value="Aldolase class I"/>
    <property type="match status" value="1"/>
</dbReference>
<evidence type="ECO:0000313" key="12">
    <source>
        <dbReference type="Proteomes" id="UP000002730"/>
    </source>
</evidence>
<organism evidence="11 12">
    <name type="scientific">Clostridium cellulovorans (strain ATCC 35296 / DSM 3052 / OCM 3 / 743B)</name>
    <dbReference type="NCBI Taxonomy" id="573061"/>
    <lineage>
        <taxon>Bacteria</taxon>
        <taxon>Bacillati</taxon>
        <taxon>Bacillota</taxon>
        <taxon>Clostridia</taxon>
        <taxon>Eubacteriales</taxon>
        <taxon>Clostridiaceae</taxon>
        <taxon>Clostridium</taxon>
    </lineage>
</organism>
<comment type="similarity">
    <text evidence="1">Belongs to the anaerobic coproporphyrinogen-III oxidase family. HemW subfamily.</text>
</comment>
<evidence type="ECO:0000256" key="3">
    <source>
        <dbReference type="ARBA" id="ARBA00022617"/>
    </source>
</evidence>
<dbReference type="STRING" id="573061.Clocel_1413"/>
<dbReference type="SFLD" id="SFLDG01082">
    <property type="entry name" value="B12-binding_domain_containing"/>
    <property type="match status" value="1"/>
</dbReference>
<keyword evidence="6 9" id="KW-0408">Iron</keyword>
<proteinExistence type="inferred from homology"/>
<dbReference type="InterPro" id="IPR034505">
    <property type="entry name" value="Coproporphyrinogen-III_oxidase"/>
</dbReference>
<dbReference type="HOGENOM" id="CLU_027579_2_2_9"/>
<dbReference type="SFLD" id="SFLDF00562">
    <property type="entry name" value="HemN-like__clustered_with_heat"/>
    <property type="match status" value="1"/>
</dbReference>
<dbReference type="GO" id="GO:0046872">
    <property type="term" value="F:metal ion binding"/>
    <property type="evidence" value="ECO:0007669"/>
    <property type="project" value="UniProtKB-UniRule"/>
</dbReference>
<dbReference type="Pfam" id="PF04055">
    <property type="entry name" value="Radical_SAM"/>
    <property type="match status" value="1"/>
</dbReference>
<dbReference type="NCBIfam" id="TIGR00539">
    <property type="entry name" value="hemN_rel"/>
    <property type="match status" value="1"/>
</dbReference>
<keyword evidence="8 9" id="KW-0143">Chaperone</keyword>
<evidence type="ECO:0000256" key="9">
    <source>
        <dbReference type="RuleBase" id="RU364116"/>
    </source>
</evidence>
<dbReference type="PROSITE" id="PS51918">
    <property type="entry name" value="RADICAL_SAM"/>
    <property type="match status" value="1"/>
</dbReference>
<dbReference type="GO" id="GO:0004109">
    <property type="term" value="F:coproporphyrinogen oxidase activity"/>
    <property type="evidence" value="ECO:0007669"/>
    <property type="project" value="InterPro"/>
</dbReference>
<gene>
    <name evidence="11" type="ordered locus">Clocel_1413</name>
</gene>
<accession>D9SW22</accession>
<keyword evidence="3 9" id="KW-0349">Heme</keyword>
<dbReference type="RefSeq" id="WP_010075969.1">
    <property type="nucleotide sequence ID" value="NC_014393.1"/>
</dbReference>
<comment type="subcellular location">
    <subcellularLocation>
        <location evidence="9">Cytoplasm</location>
    </subcellularLocation>
</comment>
<keyword evidence="11" id="KW-0560">Oxidoreductase</keyword>
<keyword evidence="7 9" id="KW-0411">Iron-sulfur</keyword>
<sequence>MKSLYIHIPFCKNKCLYCDFKSFEGKENLMEQYIDSLIVEMSLRVSEKVQNIFIGGGTPTFLKEEHIKSLGEAIKKIQKAENYEFTVEGNPGTFTREKLLLFKDMGVNRLSIGLQAWQNSLLKVLGRIHNNDEFIASYKLAREIGFNNINIDLMFGLPNQTIDMWMDTLEKVVDLNPEHLSIYSLIIEEGTSFYDLNEKGKLLVPTEEEEREMYNKAKTFLESKGYKQYEISNYSKLGSECKHNLVYWELNEYIGCGSAAHSYIDGKRYENLSCIEEYIDAIKEKAEAVKEVIINSEEDNIEEYIFMGLRKIQGISLQDFKNRFGKDINEIYPEIINRHKSAGLLIVNDENIRLSENGIELSNIVMSDFILTV</sequence>
<dbReference type="InterPro" id="IPR013785">
    <property type="entry name" value="Aldolase_TIM"/>
</dbReference>
<dbReference type="InterPro" id="IPR007197">
    <property type="entry name" value="rSAM"/>
</dbReference>
<keyword evidence="4 9" id="KW-0949">S-adenosyl-L-methionine</keyword>
<keyword evidence="9" id="KW-0963">Cytoplasm</keyword>
<protein>
    <recommendedName>
        <fullName evidence="2 9">Heme chaperone HemW</fullName>
    </recommendedName>
</protein>
<evidence type="ECO:0000256" key="2">
    <source>
        <dbReference type="ARBA" id="ARBA00017228"/>
    </source>
</evidence>
<evidence type="ECO:0000313" key="11">
    <source>
        <dbReference type="EMBL" id="ADL51166.1"/>
    </source>
</evidence>
<dbReference type="KEGG" id="ccb:Clocel_1413"/>
<dbReference type="PANTHER" id="PTHR13932:SF5">
    <property type="entry name" value="RADICAL S-ADENOSYL METHIONINE DOMAIN-CONTAINING PROTEIN 1, MITOCHONDRIAL"/>
    <property type="match status" value="1"/>
</dbReference>
<evidence type="ECO:0000256" key="5">
    <source>
        <dbReference type="ARBA" id="ARBA00022723"/>
    </source>
</evidence>
<dbReference type="InterPro" id="IPR004559">
    <property type="entry name" value="HemW-like"/>
</dbReference>
<evidence type="ECO:0000256" key="7">
    <source>
        <dbReference type="ARBA" id="ARBA00023014"/>
    </source>
</evidence>
<dbReference type="SFLD" id="SFLDF00288">
    <property type="entry name" value="HemN-like__clustered_with_nucl"/>
    <property type="match status" value="1"/>
</dbReference>
<dbReference type="SFLD" id="SFLDS00029">
    <property type="entry name" value="Radical_SAM"/>
    <property type="match status" value="1"/>
</dbReference>
<dbReference type="GO" id="GO:0006779">
    <property type="term" value="P:porphyrin-containing compound biosynthetic process"/>
    <property type="evidence" value="ECO:0007669"/>
    <property type="project" value="InterPro"/>
</dbReference>
<evidence type="ECO:0000256" key="6">
    <source>
        <dbReference type="ARBA" id="ARBA00023004"/>
    </source>
</evidence>
<dbReference type="InterPro" id="IPR006638">
    <property type="entry name" value="Elp3/MiaA/NifB-like_rSAM"/>
</dbReference>
<dbReference type="SMART" id="SM00729">
    <property type="entry name" value="Elp3"/>
    <property type="match status" value="1"/>
</dbReference>
<evidence type="ECO:0000259" key="10">
    <source>
        <dbReference type="PROSITE" id="PS51918"/>
    </source>
</evidence>
<dbReference type="InterPro" id="IPR010723">
    <property type="entry name" value="HemN_C"/>
</dbReference>
<dbReference type="SFLD" id="SFLDG01065">
    <property type="entry name" value="anaerobic_coproporphyrinogen-I"/>
    <property type="match status" value="1"/>
</dbReference>
<dbReference type="AlphaFoldDB" id="D9SW22"/>
<dbReference type="SUPFAM" id="SSF102114">
    <property type="entry name" value="Radical SAM enzymes"/>
    <property type="match status" value="1"/>
</dbReference>
<feature type="domain" description="Radical SAM core" evidence="10">
    <location>
        <begin position="1"/>
        <end position="227"/>
    </location>
</feature>
<dbReference type="Pfam" id="PF06969">
    <property type="entry name" value="HemN_C"/>
    <property type="match status" value="1"/>
</dbReference>
<dbReference type="eggNOG" id="COG0635">
    <property type="taxonomic scope" value="Bacteria"/>
</dbReference>
<keyword evidence="9" id="KW-0004">4Fe-4S</keyword>